<protein>
    <submittedName>
        <fullName evidence="2">Cbb3-type cytochrome oxidase assembly protein CcoS</fullName>
    </submittedName>
</protein>
<gene>
    <name evidence="2" type="primary">ccoS</name>
    <name evidence="2" type="ORF">Q2362_01940</name>
</gene>
<dbReference type="EMBL" id="JAULJQ010000002">
    <property type="protein sequence ID" value="MDO2408860.1"/>
    <property type="molecule type" value="Genomic_DNA"/>
</dbReference>
<feature type="transmembrane region" description="Helical" evidence="1">
    <location>
        <begin position="6"/>
        <end position="27"/>
    </location>
</feature>
<evidence type="ECO:0000313" key="3">
    <source>
        <dbReference type="Proteomes" id="UP001171111"/>
    </source>
</evidence>
<accession>A0ABT8T5F1</accession>
<name>A0ABT8T5F1_9BACT</name>
<dbReference type="RefSeq" id="WP_302243610.1">
    <property type="nucleotide sequence ID" value="NZ_JAULJQ010000002.1"/>
</dbReference>
<evidence type="ECO:0000256" key="1">
    <source>
        <dbReference type="SAM" id="Phobius"/>
    </source>
</evidence>
<organism evidence="2 3">
    <name type="scientific">Campylobacter magnus</name>
    <dbReference type="NCBI Taxonomy" id="3026462"/>
    <lineage>
        <taxon>Bacteria</taxon>
        <taxon>Pseudomonadati</taxon>
        <taxon>Campylobacterota</taxon>
        <taxon>Epsilonproteobacteria</taxon>
        <taxon>Campylobacterales</taxon>
        <taxon>Campylobacteraceae</taxon>
        <taxon>Campylobacter</taxon>
    </lineage>
</organism>
<evidence type="ECO:0000313" key="2">
    <source>
        <dbReference type="EMBL" id="MDO2408860.1"/>
    </source>
</evidence>
<reference evidence="2 3" key="1">
    <citation type="submission" date="2023-06" db="EMBL/GenBank/DDBJ databases">
        <title>Campylobacter magnum sp. nov., isolated from cecal contents of domestic pigs (Sus scrofa domesticus).</title>
        <authorList>
            <person name="Papic B."/>
            <person name="Gruntar I."/>
        </authorList>
    </citation>
    <scope>NUCLEOTIDE SEQUENCE [LARGE SCALE GENOMIC DNA]</scope>
    <source>
        <strain evidence="3">34484-21</strain>
    </source>
</reference>
<comment type="caution">
    <text evidence="2">The sequence shown here is derived from an EMBL/GenBank/DDBJ whole genome shotgun (WGS) entry which is preliminary data.</text>
</comment>
<dbReference type="NCBIfam" id="TIGR00847">
    <property type="entry name" value="ccoS"/>
    <property type="match status" value="1"/>
</dbReference>
<keyword evidence="1" id="KW-0812">Transmembrane</keyword>
<dbReference type="Pfam" id="PF03597">
    <property type="entry name" value="FixS"/>
    <property type="match status" value="1"/>
</dbReference>
<keyword evidence="3" id="KW-1185">Reference proteome</keyword>
<keyword evidence="1" id="KW-0472">Membrane</keyword>
<keyword evidence="1" id="KW-1133">Transmembrane helix</keyword>
<dbReference type="Proteomes" id="UP001171111">
    <property type="component" value="Unassembled WGS sequence"/>
</dbReference>
<sequence>MNSTIAMMLGVSIFLAFCAIWALLWGVRSRQFDDYEKFLGGTKYDSEEALNDAYRMEQRKKESGYRPPD</sequence>
<dbReference type="InterPro" id="IPR004714">
    <property type="entry name" value="Cyt_oxidase_maturation_cbb3"/>
</dbReference>
<proteinExistence type="predicted"/>